<evidence type="ECO:0000313" key="3">
    <source>
        <dbReference type="Proteomes" id="UP000448877"/>
    </source>
</evidence>
<accession>A0A642Q414</accession>
<dbReference type="AlphaFoldDB" id="A0A642Q414"/>
<sequence length="67" mass="7424">MTKVPDLYYLIKQNFPSLSLGIGNGELPISKNEELSPSSNTLHNPHEQALENCPNPNSYISEEISIP</sequence>
<organism evidence="2 3">
    <name type="scientific">Bacteroides cellulosilyticus</name>
    <dbReference type="NCBI Taxonomy" id="246787"/>
    <lineage>
        <taxon>Bacteria</taxon>
        <taxon>Pseudomonadati</taxon>
        <taxon>Bacteroidota</taxon>
        <taxon>Bacteroidia</taxon>
        <taxon>Bacteroidales</taxon>
        <taxon>Bacteroidaceae</taxon>
        <taxon>Bacteroides</taxon>
    </lineage>
</organism>
<feature type="region of interest" description="Disordered" evidence="1">
    <location>
        <begin position="31"/>
        <end position="58"/>
    </location>
</feature>
<evidence type="ECO:0000313" key="2">
    <source>
        <dbReference type="EMBL" id="KAA5423688.1"/>
    </source>
</evidence>
<dbReference type="EMBL" id="VVYV01000001">
    <property type="protein sequence ID" value="KAA5423688.1"/>
    <property type="molecule type" value="Genomic_DNA"/>
</dbReference>
<proteinExistence type="predicted"/>
<dbReference type="Proteomes" id="UP000448877">
    <property type="component" value="Unassembled WGS sequence"/>
</dbReference>
<name>A0A642Q414_9BACE</name>
<reference evidence="2 3" key="1">
    <citation type="journal article" date="2019" name="Nat. Med.">
        <title>A library of human gut bacterial isolates paired with longitudinal multiomics data enables mechanistic microbiome research.</title>
        <authorList>
            <person name="Poyet M."/>
            <person name="Groussin M."/>
            <person name="Gibbons S.M."/>
            <person name="Avila-Pacheco J."/>
            <person name="Jiang X."/>
            <person name="Kearney S.M."/>
            <person name="Perrotta A.R."/>
            <person name="Berdy B."/>
            <person name="Zhao S."/>
            <person name="Lieberman T.D."/>
            <person name="Swanson P.K."/>
            <person name="Smith M."/>
            <person name="Roesemann S."/>
            <person name="Alexander J.E."/>
            <person name="Rich S.A."/>
            <person name="Livny J."/>
            <person name="Vlamakis H."/>
            <person name="Clish C."/>
            <person name="Bullock K."/>
            <person name="Deik A."/>
            <person name="Scott J."/>
            <person name="Pierce K.A."/>
            <person name="Xavier R.J."/>
            <person name="Alm E.J."/>
        </authorList>
    </citation>
    <scope>NUCLEOTIDE SEQUENCE [LARGE SCALE GENOMIC DNA]</scope>
    <source>
        <strain evidence="2 3">BIOML-A6</strain>
    </source>
</reference>
<protein>
    <submittedName>
        <fullName evidence="2">Uncharacterized protein</fullName>
    </submittedName>
</protein>
<gene>
    <name evidence="2" type="ORF">F2Y81_00645</name>
</gene>
<evidence type="ECO:0000256" key="1">
    <source>
        <dbReference type="SAM" id="MobiDB-lite"/>
    </source>
</evidence>
<comment type="caution">
    <text evidence="2">The sequence shown here is derived from an EMBL/GenBank/DDBJ whole genome shotgun (WGS) entry which is preliminary data.</text>
</comment>
<dbReference type="RefSeq" id="WP_192915008.1">
    <property type="nucleotide sequence ID" value="NZ_VVYV01000001.1"/>
</dbReference>